<name>A0A1H7I6S7_STRJI</name>
<dbReference type="RefSeq" id="WP_042443814.1">
    <property type="nucleotide sequence ID" value="NZ_BBPN01000005.1"/>
</dbReference>
<proteinExistence type="predicted"/>
<protein>
    <recommendedName>
        <fullName evidence="3">Leucine Rich repeat-containing protein</fullName>
    </recommendedName>
</protein>
<keyword evidence="2" id="KW-1185">Reference proteome</keyword>
<dbReference type="InterPro" id="IPR047722">
    <property type="entry name" value="STM4015-like"/>
</dbReference>
<evidence type="ECO:0008006" key="3">
    <source>
        <dbReference type="Google" id="ProtNLM"/>
    </source>
</evidence>
<dbReference type="STRING" id="235985.SAMN05414137_102500"/>
<dbReference type="Gene3D" id="3.80.10.10">
    <property type="entry name" value="Ribonuclease Inhibitor"/>
    <property type="match status" value="1"/>
</dbReference>
<organism evidence="1 2">
    <name type="scientific">Streptacidiphilus jiangxiensis</name>
    <dbReference type="NCBI Taxonomy" id="235985"/>
    <lineage>
        <taxon>Bacteria</taxon>
        <taxon>Bacillati</taxon>
        <taxon>Actinomycetota</taxon>
        <taxon>Actinomycetes</taxon>
        <taxon>Kitasatosporales</taxon>
        <taxon>Streptomycetaceae</taxon>
        <taxon>Streptacidiphilus</taxon>
    </lineage>
</organism>
<dbReference type="InterPro" id="IPR032675">
    <property type="entry name" value="LRR_dom_sf"/>
</dbReference>
<dbReference type="NCBIfam" id="NF038076">
    <property type="entry name" value="fam_STM4015"/>
    <property type="match status" value="1"/>
</dbReference>
<evidence type="ECO:0000313" key="1">
    <source>
        <dbReference type="EMBL" id="SEK57477.1"/>
    </source>
</evidence>
<gene>
    <name evidence="1" type="ORF">SAMN05414137_102500</name>
</gene>
<reference evidence="2" key="1">
    <citation type="submission" date="2016-10" db="EMBL/GenBank/DDBJ databases">
        <authorList>
            <person name="Varghese N."/>
        </authorList>
    </citation>
    <scope>NUCLEOTIDE SEQUENCE [LARGE SCALE GENOMIC DNA]</scope>
    <source>
        <strain evidence="2">DSM 45096 / BCRC 16803 / CGMCC 4.1857 / CIP 109030 / JCM 12277 / KCTC 19219 / NBRC 100920 / 33214</strain>
    </source>
</reference>
<dbReference type="AlphaFoldDB" id="A0A1H7I6S7"/>
<sequence length="324" mass="35085">MSVENHLTTFHGLPVVDYAALMTKGEPLPAPDAVAWRLAVDPGDWYNPRPGGFDGYDAVWQDFLARVDVHRVRALVLGCWDRSAYEGIEDLRDLLVDRAGSFPALRAVFLGDLVREESDIAYLHQCDPVPLLDAFPLLEEFGARGGHQGCGPLRHAALRTLRFESGGLPAEVVRAVAEAELPALESLTLWLGVEDYGGTNDVSLLAPLLEGRRLPALRHLGLADSEVQDAIAAAVATAPVVARLTSLDLSMGVLTEAGARALLEGQSLTHLEHLDLHHHFLSQETSDALRAALEPAGVVLDTSDPQIPEQYGEGDPWFYVAVSE</sequence>
<dbReference type="OrthoDB" id="9781345at2"/>
<evidence type="ECO:0000313" key="2">
    <source>
        <dbReference type="Proteomes" id="UP000183015"/>
    </source>
</evidence>
<dbReference type="SUPFAM" id="SSF52047">
    <property type="entry name" value="RNI-like"/>
    <property type="match status" value="1"/>
</dbReference>
<dbReference type="eggNOG" id="COG4886">
    <property type="taxonomic scope" value="Bacteria"/>
</dbReference>
<dbReference type="Proteomes" id="UP000183015">
    <property type="component" value="Unassembled WGS sequence"/>
</dbReference>
<accession>A0A1H7I6S7</accession>
<dbReference type="EMBL" id="FOAZ01000002">
    <property type="protein sequence ID" value="SEK57477.1"/>
    <property type="molecule type" value="Genomic_DNA"/>
</dbReference>